<sequence>MADSQYSLAGAAMNSIVLPQSGSTNEVVGLGGLKEPFSQLSLDLATASLDIRLLVAEQIKLRETLMSLNVALSSQQSLLKANASVPASGSEAKSALKAEVAQRSPPDDLKSAMAMQTVMVDLNQKLKLDPDQLQALSEDNLKLAGDKQTASSGATGVQLAQAQLAAVNGGLVKDVKPEDLRQALTDFARDSAVMASAYKIDIKEAGAIITGWRTTLGLDRAKTLDLGNAATRLGASINLNASAADIGSVVQRGGEAGLAAGMTPEHVAAIAAALLSASVGKDEAGASLKTLGAAFGKGSNATAEQRTAWAQLDIEPGALASRMRMVASGAIKDVLAALKNQPAEQQASLIKTLFEGDAGISKLVRAPQDLKTAFTVASGEGSMAQTAEARGNTSQARWNALDASLTRLDTAIASAVSPLTDLAMLGADKAVSGFGAVVETLPKVTAALTLLGAALSTPLRGAILNKLVAVASSTTAELLKPDAAIQPQLHSNNTGTSRPTMRNRLVTSAARAKSFTGRLGVPLTIATVAYDGIKALMAGDFKAAAGAAGSGVGALAGGYAGAATGAMIGSFIPVPVLGTAVGGLIGGLVGSYFGSSLGEEAGETLYTAADRLQSPDQVSKDLTGVPTDNRQVNYSPVIQISGADPTDSERLIEKIMANLRLHFNGEFVPLMMTNPLAVRSDAALTDGGM</sequence>
<keyword evidence="3" id="KW-1185">Reference proteome</keyword>
<evidence type="ECO:0000313" key="3">
    <source>
        <dbReference type="Proteomes" id="UP000681155"/>
    </source>
</evidence>
<dbReference type="PANTHER" id="PTHR21525">
    <property type="entry name" value="MOTILE SPERM PROTEIN"/>
    <property type="match status" value="1"/>
</dbReference>
<dbReference type="RefSeq" id="WP_214381016.1">
    <property type="nucleotide sequence ID" value="NZ_CP075566.1"/>
</dbReference>
<dbReference type="EMBL" id="CP075566">
    <property type="protein sequence ID" value="QVW24530.1"/>
    <property type="molecule type" value="Genomic_DNA"/>
</dbReference>
<evidence type="ECO:0000259" key="1">
    <source>
        <dbReference type="Pfam" id="PF10145"/>
    </source>
</evidence>
<name>A0ABX8EZV4_9PSED</name>
<dbReference type="NCBIfam" id="TIGR01760">
    <property type="entry name" value="tape_meas_TP901"/>
    <property type="match status" value="1"/>
</dbReference>
<protein>
    <submittedName>
        <fullName evidence="2">Phage tail tape measure protein</fullName>
    </submittedName>
</protein>
<dbReference type="Pfam" id="PF10145">
    <property type="entry name" value="PhageMin_Tail"/>
    <property type="match status" value="1"/>
</dbReference>
<organism evidence="2 3">
    <name type="scientific">Pseudomonas hormoni</name>
    <dbReference type="NCBI Taxonomy" id="3093767"/>
    <lineage>
        <taxon>Bacteria</taxon>
        <taxon>Pseudomonadati</taxon>
        <taxon>Pseudomonadota</taxon>
        <taxon>Gammaproteobacteria</taxon>
        <taxon>Pseudomonadales</taxon>
        <taxon>Pseudomonadaceae</taxon>
        <taxon>Pseudomonas</taxon>
    </lineage>
</organism>
<feature type="domain" description="Phage tail tape measure protein" evidence="1">
    <location>
        <begin position="181"/>
        <end position="354"/>
    </location>
</feature>
<accession>A0ABX8EZV4</accession>
<proteinExistence type="predicted"/>
<dbReference type="PANTHER" id="PTHR21525:SF9">
    <property type="entry name" value="CHANNEL_COLICIN DOMAIN-CONTAINING PROTEIN"/>
    <property type="match status" value="1"/>
</dbReference>
<reference evidence="2 3" key="1">
    <citation type="submission" date="2021-05" db="EMBL/GenBank/DDBJ databases">
        <title>Complete genome of the cytokinin-producing biocontrol strain Pseudomonas fluorescens G20-18.</title>
        <authorList>
            <person name="Nielsen T.K."/>
            <person name="Mekureyaw M.F."/>
            <person name="Hansen L.H."/>
            <person name="Nicolaisen M.H."/>
            <person name="Roitsch T.G."/>
            <person name="Hennessy R.C."/>
        </authorList>
    </citation>
    <scope>NUCLEOTIDE SEQUENCE [LARGE SCALE GENOMIC DNA]</scope>
    <source>
        <strain evidence="2 3">G20-18</strain>
    </source>
</reference>
<dbReference type="InterPro" id="IPR010090">
    <property type="entry name" value="Phage_tape_meas"/>
</dbReference>
<dbReference type="Proteomes" id="UP000681155">
    <property type="component" value="Chromosome"/>
</dbReference>
<evidence type="ECO:0000313" key="2">
    <source>
        <dbReference type="EMBL" id="QVW24530.1"/>
    </source>
</evidence>
<gene>
    <name evidence="2" type="ORF">KJF94_02805</name>
</gene>